<keyword evidence="12" id="KW-0645">Protease</keyword>
<dbReference type="GO" id="GO:0005737">
    <property type="term" value="C:cytoplasm"/>
    <property type="evidence" value="ECO:0007669"/>
    <property type="project" value="UniProtKB-SubCell"/>
</dbReference>
<dbReference type="GO" id="GO:0000502">
    <property type="term" value="C:proteasome complex"/>
    <property type="evidence" value="ECO:0007669"/>
    <property type="project" value="UniProtKB-KW"/>
</dbReference>
<dbReference type="GO" id="GO:0016887">
    <property type="term" value="F:ATP hydrolysis activity"/>
    <property type="evidence" value="ECO:0007669"/>
    <property type="project" value="InterPro"/>
</dbReference>
<evidence type="ECO:0000256" key="10">
    <source>
        <dbReference type="SAM" id="MobiDB-lite"/>
    </source>
</evidence>
<dbReference type="InterPro" id="IPR041569">
    <property type="entry name" value="AAA_lid_3"/>
</dbReference>
<evidence type="ECO:0000256" key="3">
    <source>
        <dbReference type="ARBA" id="ARBA00021111"/>
    </source>
</evidence>
<dbReference type="InterPro" id="IPR003593">
    <property type="entry name" value="AAA+_ATPase"/>
</dbReference>
<dbReference type="InterPro" id="IPR012340">
    <property type="entry name" value="NA-bd_OB-fold"/>
</dbReference>
<feature type="compositionally biased region" description="Basic and acidic residues" evidence="10">
    <location>
        <begin position="1"/>
        <end position="19"/>
    </location>
</feature>
<proteinExistence type="inferred from homology"/>
<evidence type="ECO:0000256" key="7">
    <source>
        <dbReference type="ARBA" id="ARBA00022942"/>
    </source>
</evidence>
<evidence type="ECO:0000256" key="6">
    <source>
        <dbReference type="ARBA" id="ARBA00022840"/>
    </source>
</evidence>
<name>A0AAV7JDC9_9METZ</name>
<evidence type="ECO:0000313" key="12">
    <source>
        <dbReference type="EMBL" id="KAI6646773.1"/>
    </source>
</evidence>
<reference evidence="12 13" key="1">
    <citation type="journal article" date="2023" name="BMC Biol.">
        <title>The compact genome of the sponge Oopsacas minuta (Hexactinellida) is lacking key metazoan core genes.</title>
        <authorList>
            <person name="Santini S."/>
            <person name="Schenkelaars Q."/>
            <person name="Jourda C."/>
            <person name="Duchesne M."/>
            <person name="Belahbib H."/>
            <person name="Rocher C."/>
            <person name="Selva M."/>
            <person name="Riesgo A."/>
            <person name="Vervoort M."/>
            <person name="Leys S.P."/>
            <person name="Kodjabachian L."/>
            <person name="Le Bivic A."/>
            <person name="Borchiellini C."/>
            <person name="Claverie J.M."/>
            <person name="Renard E."/>
        </authorList>
    </citation>
    <scope>NUCLEOTIDE SEQUENCE [LARGE SCALE GENOMIC DNA]</scope>
    <source>
        <strain evidence="12">SPO-2</strain>
    </source>
</reference>
<evidence type="ECO:0000256" key="1">
    <source>
        <dbReference type="ARBA" id="ARBA00004496"/>
    </source>
</evidence>
<dbReference type="Pfam" id="PF17862">
    <property type="entry name" value="AAA_lid_3"/>
    <property type="match status" value="1"/>
</dbReference>
<keyword evidence="5 9" id="KW-0547">Nucleotide-binding</keyword>
<dbReference type="CDD" id="cd19502">
    <property type="entry name" value="RecA-like_PAN_like"/>
    <property type="match status" value="1"/>
</dbReference>
<dbReference type="Pfam" id="PF21236">
    <property type="entry name" value="OB_PRS7"/>
    <property type="match status" value="1"/>
</dbReference>
<dbReference type="SUPFAM" id="SSF52540">
    <property type="entry name" value="P-loop containing nucleoside triphosphate hydrolases"/>
    <property type="match status" value="1"/>
</dbReference>
<protein>
    <recommendedName>
        <fullName evidence="3">26S proteasome regulatory subunit 7</fullName>
    </recommendedName>
    <alternativeName>
        <fullName evidence="8">Proteasome 26S subunit ATPase 2</fullName>
    </alternativeName>
</protein>
<dbReference type="InterPro" id="IPR003959">
    <property type="entry name" value="ATPase_AAA_core"/>
</dbReference>
<dbReference type="GO" id="GO:0008233">
    <property type="term" value="F:peptidase activity"/>
    <property type="evidence" value="ECO:0007669"/>
    <property type="project" value="UniProtKB-KW"/>
</dbReference>
<comment type="similarity">
    <text evidence="2 9">Belongs to the AAA ATPase family.</text>
</comment>
<dbReference type="FunFam" id="3.40.50.300:FF:000027">
    <property type="entry name" value="26S protease regulatory subunit 7"/>
    <property type="match status" value="1"/>
</dbReference>
<evidence type="ECO:0000313" key="13">
    <source>
        <dbReference type="Proteomes" id="UP001165289"/>
    </source>
</evidence>
<keyword evidence="4" id="KW-0963">Cytoplasm</keyword>
<dbReference type="SMART" id="SM00382">
    <property type="entry name" value="AAA"/>
    <property type="match status" value="1"/>
</dbReference>
<accession>A0AAV7JDC9</accession>
<evidence type="ECO:0000256" key="8">
    <source>
        <dbReference type="ARBA" id="ARBA00030937"/>
    </source>
</evidence>
<organism evidence="12 13">
    <name type="scientific">Oopsacas minuta</name>
    <dbReference type="NCBI Taxonomy" id="111878"/>
    <lineage>
        <taxon>Eukaryota</taxon>
        <taxon>Metazoa</taxon>
        <taxon>Porifera</taxon>
        <taxon>Hexactinellida</taxon>
        <taxon>Hexasterophora</taxon>
        <taxon>Lyssacinosida</taxon>
        <taxon>Leucopsacidae</taxon>
        <taxon>Oopsacas</taxon>
    </lineage>
</organism>
<dbReference type="Pfam" id="PF00004">
    <property type="entry name" value="AAA"/>
    <property type="match status" value="1"/>
</dbReference>
<dbReference type="GO" id="GO:0005524">
    <property type="term" value="F:ATP binding"/>
    <property type="evidence" value="ECO:0007669"/>
    <property type="project" value="UniProtKB-KW"/>
</dbReference>
<dbReference type="Proteomes" id="UP001165289">
    <property type="component" value="Unassembled WGS sequence"/>
</dbReference>
<dbReference type="PROSITE" id="PS00674">
    <property type="entry name" value="AAA"/>
    <property type="match status" value="1"/>
</dbReference>
<dbReference type="InterPro" id="IPR050221">
    <property type="entry name" value="26S_Proteasome_ATPase"/>
</dbReference>
<comment type="caution">
    <text evidence="12">The sequence shown here is derived from an EMBL/GenBank/DDBJ whole genome shotgun (WGS) entry which is preliminary data.</text>
</comment>
<feature type="domain" description="AAA+ ATPase" evidence="11">
    <location>
        <begin position="209"/>
        <end position="348"/>
    </location>
</feature>
<feature type="region of interest" description="Disordered" evidence="10">
    <location>
        <begin position="1"/>
        <end position="20"/>
    </location>
</feature>
<evidence type="ECO:0000256" key="4">
    <source>
        <dbReference type="ARBA" id="ARBA00022490"/>
    </source>
</evidence>
<dbReference type="AlphaFoldDB" id="A0AAV7JDC9"/>
<keyword evidence="6 9" id="KW-0067">ATP-binding</keyword>
<dbReference type="Gene3D" id="1.10.8.60">
    <property type="match status" value="1"/>
</dbReference>
<dbReference type="Gene3D" id="2.40.50.140">
    <property type="entry name" value="Nucleic acid-binding proteins"/>
    <property type="match status" value="1"/>
</dbReference>
<dbReference type="EMBL" id="JAKMXF010000354">
    <property type="protein sequence ID" value="KAI6646773.1"/>
    <property type="molecule type" value="Genomic_DNA"/>
</dbReference>
<sequence>MSDHLGGDMRRVKDDKGKSDTIQALDEGDIAILKSYGAGPYTHPIKQVEEDIKNRLKRVKELCGIKESDTGLAPPALWDLAADKQALQTGEPLQVARCTKIIDADTEEPKYIINVKQFAKFVVNLHRSLSPKDIEEGMRVGVGDRNKYEIHLPLPPKIDPTVTMMQVEEKPDVTYSDVGGCTEQIEKLKEVVELPLLHPERFVTLGIDPPKGVLLFGPPGTGKTLCARAVANRTDACFIRVIGSELVQKYVGEGARMVRELFEMARSKKACIIFFDEIDAIGGTRFSDGDGSSNEVQRTMLELINQLDGFDPRGNIKILMATNRPDTLDPALTRPGRLDRKVEFGLPDLQGRTQIFRIHTSSMSVERNIRYELLARQCPNSTGAEIRSVCTEAGMFAIRARRKIASEKDFLDAVVKVIKSYAKFSATPRYMTYN</sequence>
<dbReference type="FunFam" id="1.10.8.60:FF:000005">
    <property type="entry name" value="26S protease regulatory subunit 7"/>
    <property type="match status" value="1"/>
</dbReference>
<gene>
    <name evidence="12" type="ORF">LOD99_12893</name>
</gene>
<keyword evidence="7" id="KW-0647">Proteasome</keyword>
<evidence type="ECO:0000256" key="5">
    <source>
        <dbReference type="ARBA" id="ARBA00022741"/>
    </source>
</evidence>
<dbReference type="PANTHER" id="PTHR23073">
    <property type="entry name" value="26S PROTEASOME REGULATORY SUBUNIT"/>
    <property type="match status" value="1"/>
</dbReference>
<evidence type="ECO:0000256" key="2">
    <source>
        <dbReference type="ARBA" id="ARBA00006914"/>
    </source>
</evidence>
<dbReference type="GO" id="GO:0006508">
    <property type="term" value="P:proteolysis"/>
    <property type="evidence" value="ECO:0007669"/>
    <property type="project" value="UniProtKB-KW"/>
</dbReference>
<comment type="subcellular location">
    <subcellularLocation>
        <location evidence="1">Cytoplasm</location>
    </subcellularLocation>
</comment>
<dbReference type="InterPro" id="IPR003960">
    <property type="entry name" value="ATPase_AAA_CS"/>
</dbReference>
<dbReference type="InterPro" id="IPR027417">
    <property type="entry name" value="P-loop_NTPase"/>
</dbReference>
<evidence type="ECO:0000256" key="9">
    <source>
        <dbReference type="RuleBase" id="RU003651"/>
    </source>
</evidence>
<dbReference type="Gene3D" id="3.40.50.300">
    <property type="entry name" value="P-loop containing nucleotide triphosphate hydrolases"/>
    <property type="match status" value="1"/>
</dbReference>
<evidence type="ECO:0000259" key="11">
    <source>
        <dbReference type="SMART" id="SM00382"/>
    </source>
</evidence>
<keyword evidence="13" id="KW-1185">Reference proteome</keyword>
<keyword evidence="12" id="KW-0378">Hydrolase</keyword>
<dbReference type="FunFam" id="2.40.50.140:FF:000075">
    <property type="entry name" value="26S protease regulatory subunit 7"/>
    <property type="match status" value="1"/>
</dbReference>
<dbReference type="InterPro" id="IPR048723">
    <property type="entry name" value="OB_PRS7"/>
</dbReference>